<dbReference type="CDD" id="cd00303">
    <property type="entry name" value="retropepsin_like"/>
    <property type="match status" value="1"/>
</dbReference>
<dbReference type="Gene3D" id="1.10.340.70">
    <property type="match status" value="1"/>
</dbReference>
<dbReference type="InterPro" id="IPR043502">
    <property type="entry name" value="DNA/RNA_pol_sf"/>
</dbReference>
<dbReference type="CDD" id="cd01647">
    <property type="entry name" value="RT_LTR"/>
    <property type="match status" value="1"/>
</dbReference>
<keyword evidence="4" id="KW-0540">Nuclease</keyword>
<evidence type="ECO:0000259" key="10">
    <source>
        <dbReference type="PROSITE" id="PS50878"/>
    </source>
</evidence>
<keyword evidence="6" id="KW-0378">Hydrolase</keyword>
<reference evidence="12 13" key="1">
    <citation type="submission" date="2020-01" db="EMBL/GenBank/DDBJ databases">
        <authorList>
            <person name="Gupta K D."/>
        </authorList>
    </citation>
    <scope>NUCLEOTIDE SEQUENCE [LARGE SCALE GENOMIC DNA]</scope>
</reference>
<feature type="domain" description="Integrase catalytic" evidence="11">
    <location>
        <begin position="1362"/>
        <end position="1476"/>
    </location>
</feature>
<dbReference type="GO" id="GO:0005634">
    <property type="term" value="C:nucleus"/>
    <property type="evidence" value="ECO:0007669"/>
    <property type="project" value="UniProtKB-ARBA"/>
</dbReference>
<dbReference type="Pfam" id="PF08284">
    <property type="entry name" value="RVP_2"/>
    <property type="match status" value="1"/>
</dbReference>
<evidence type="ECO:0000256" key="7">
    <source>
        <dbReference type="ARBA" id="ARBA00022884"/>
    </source>
</evidence>
<dbReference type="Gene3D" id="3.30.70.270">
    <property type="match status" value="2"/>
</dbReference>
<dbReference type="PROSITE" id="PS50994">
    <property type="entry name" value="INTEGRASE"/>
    <property type="match status" value="1"/>
</dbReference>
<feature type="compositionally biased region" description="Basic and acidic residues" evidence="9">
    <location>
        <begin position="1178"/>
        <end position="1188"/>
    </location>
</feature>
<dbReference type="PANTHER" id="PTHR37984:SF5">
    <property type="entry name" value="PROTEIN NYNRIN-LIKE"/>
    <property type="match status" value="1"/>
</dbReference>
<dbReference type="Pfam" id="PF00078">
    <property type="entry name" value="RVT_1"/>
    <property type="match status" value="1"/>
</dbReference>
<evidence type="ECO:0000256" key="1">
    <source>
        <dbReference type="ARBA" id="ARBA00012493"/>
    </source>
</evidence>
<dbReference type="CDD" id="cd09274">
    <property type="entry name" value="RNase_HI_RT_Ty3"/>
    <property type="match status" value="1"/>
</dbReference>
<dbReference type="GO" id="GO:0015074">
    <property type="term" value="P:DNA integration"/>
    <property type="evidence" value="ECO:0007669"/>
    <property type="project" value="InterPro"/>
</dbReference>
<dbReference type="SUPFAM" id="SSF50630">
    <property type="entry name" value="Acid proteases"/>
    <property type="match status" value="1"/>
</dbReference>
<keyword evidence="8" id="KW-0695">RNA-directed DNA polymerase</keyword>
<keyword evidence="13" id="KW-1185">Reference proteome</keyword>
<dbReference type="GO" id="GO:0003723">
    <property type="term" value="F:RNA binding"/>
    <property type="evidence" value="ECO:0007669"/>
    <property type="project" value="UniProtKB-KW"/>
</dbReference>
<dbReference type="InterPro" id="IPR036397">
    <property type="entry name" value="RNaseH_sf"/>
</dbReference>
<dbReference type="InterPro" id="IPR021109">
    <property type="entry name" value="Peptidase_aspartic_dom_sf"/>
</dbReference>
<dbReference type="Gene3D" id="3.10.10.10">
    <property type="entry name" value="HIV Type 1 Reverse Transcriptase, subunit A, domain 1"/>
    <property type="match status" value="1"/>
</dbReference>
<feature type="domain" description="Reverse transcriptase" evidence="10">
    <location>
        <begin position="704"/>
        <end position="888"/>
    </location>
</feature>
<dbReference type="Pfam" id="PF17917">
    <property type="entry name" value="RT_RNaseH"/>
    <property type="match status" value="1"/>
</dbReference>
<dbReference type="PANTHER" id="PTHR37984">
    <property type="entry name" value="PROTEIN CBG26694"/>
    <property type="match status" value="1"/>
</dbReference>
<dbReference type="SUPFAM" id="SSF53098">
    <property type="entry name" value="Ribonuclease H-like"/>
    <property type="match status" value="1"/>
</dbReference>
<evidence type="ECO:0000256" key="8">
    <source>
        <dbReference type="ARBA" id="ARBA00022918"/>
    </source>
</evidence>
<feature type="compositionally biased region" description="Acidic residues" evidence="9">
    <location>
        <begin position="1199"/>
        <end position="1213"/>
    </location>
</feature>
<dbReference type="EMBL" id="CACVBS010000001">
    <property type="protein sequence ID" value="CAA7257324.1"/>
    <property type="molecule type" value="Genomic_DNA"/>
</dbReference>
<comment type="caution">
    <text evidence="12">The sequence shown here is derived from an EMBL/GenBank/DDBJ whole genome shotgun (WGS) entry which is preliminary data.</text>
</comment>
<dbReference type="Gene3D" id="3.30.420.10">
    <property type="entry name" value="Ribonuclease H-like superfamily/Ribonuclease H"/>
    <property type="match status" value="1"/>
</dbReference>
<dbReference type="PROSITE" id="PS50878">
    <property type="entry name" value="RT_POL"/>
    <property type="match status" value="1"/>
</dbReference>
<dbReference type="EC" id="2.7.7.49" evidence="1"/>
<dbReference type="InterPro" id="IPR050951">
    <property type="entry name" value="Retrovirus_Pol_polyprotein"/>
</dbReference>
<dbReference type="InterPro" id="IPR041373">
    <property type="entry name" value="RT_RNaseH"/>
</dbReference>
<evidence type="ECO:0000313" key="13">
    <source>
        <dbReference type="Proteomes" id="UP000467700"/>
    </source>
</evidence>
<keyword evidence="2" id="KW-0808">Transferase</keyword>
<gene>
    <name evidence="12" type="ORF">AAE3_LOCUS37</name>
</gene>
<evidence type="ECO:0000313" key="12">
    <source>
        <dbReference type="EMBL" id="CAA7257324.1"/>
    </source>
</evidence>
<dbReference type="Gene3D" id="2.40.70.10">
    <property type="entry name" value="Acid Proteases"/>
    <property type="match status" value="1"/>
</dbReference>
<keyword evidence="7" id="KW-0694">RNA-binding</keyword>
<dbReference type="InterPro" id="IPR001584">
    <property type="entry name" value="Integrase_cat-core"/>
</dbReference>
<feature type="compositionally biased region" description="Polar residues" evidence="9">
    <location>
        <begin position="202"/>
        <end position="213"/>
    </location>
</feature>
<dbReference type="InterPro" id="IPR012337">
    <property type="entry name" value="RNaseH-like_sf"/>
</dbReference>
<evidence type="ECO:0000256" key="9">
    <source>
        <dbReference type="SAM" id="MobiDB-lite"/>
    </source>
</evidence>
<organism evidence="12 13">
    <name type="scientific">Cyclocybe aegerita</name>
    <name type="common">Black poplar mushroom</name>
    <name type="synonym">Agrocybe aegerita</name>
    <dbReference type="NCBI Taxonomy" id="1973307"/>
    <lineage>
        <taxon>Eukaryota</taxon>
        <taxon>Fungi</taxon>
        <taxon>Dikarya</taxon>
        <taxon>Basidiomycota</taxon>
        <taxon>Agaricomycotina</taxon>
        <taxon>Agaricomycetes</taxon>
        <taxon>Agaricomycetidae</taxon>
        <taxon>Agaricales</taxon>
        <taxon>Agaricineae</taxon>
        <taxon>Bolbitiaceae</taxon>
        <taxon>Cyclocybe</taxon>
    </lineage>
</organism>
<feature type="region of interest" description="Disordered" evidence="9">
    <location>
        <begin position="133"/>
        <end position="166"/>
    </location>
</feature>
<keyword evidence="3" id="KW-0548">Nucleotidyltransferase</keyword>
<dbReference type="InterPro" id="IPR041588">
    <property type="entry name" value="Integrase_H2C2"/>
</dbReference>
<dbReference type="InterPro" id="IPR043128">
    <property type="entry name" value="Rev_trsase/Diguanyl_cyclase"/>
</dbReference>
<evidence type="ECO:0000256" key="2">
    <source>
        <dbReference type="ARBA" id="ARBA00022679"/>
    </source>
</evidence>
<keyword evidence="5" id="KW-0255">Endonuclease</keyword>
<feature type="compositionally biased region" description="Polar residues" evidence="9">
    <location>
        <begin position="155"/>
        <end position="166"/>
    </location>
</feature>
<protein>
    <recommendedName>
        <fullName evidence="1">RNA-directed DNA polymerase</fullName>
        <ecNumber evidence="1">2.7.7.49</ecNumber>
    </recommendedName>
</protein>
<accession>A0A8S0XIZ6</accession>
<sequence length="1476" mass="167135">MGDATALVTLHLLEDGANTSFPSVHALDYYTRFEVLPLAGSSADYYAIWDFDLQAVTTVHRAMLKDPTFDLVGWYRDHLDWTGLYVHVQTKHTLWLQDQINELQRAAEPIPEEDETSGPKIELSCMIFGTETTSSSTSTSLSQFSLVQPPGGSETEYSNASDDSGSIPGLQTISGMSGSGSTFDTLSKDFWVSDIEEDRENSPTNEFPGQQLEQEPKNKPPVRSMVPMSIDIEHIESLDDLSGYQLGRPFPGDETLETTPTCSRFHIKRVDFDFYEIYDEALGFESWIHSAQLKHETFSIGRWYAEQTTRTTGYSSPAQVAMDWMANRPLHETIMGAVFLQRISELLELGSLYDHKLDSIERLGKQFTVEWTIRDASHFKIHDHYHQATSYLPRDLLDDPEFNLLHWYEFRIAQFELDGFDFLPAKPPRKRVEQFKEALAETAANEECWPDVLEYIDELIRRMADDFNSLNVNAVQVDRGKFPAVQRNVSSVKEKGRVLPKPLVLKCLLGGHQVRALVDSGSQGDFISTTLVDQLQLRKEELPDPLKLQLAVQGSRSVIKYRVSARFQYESIDTSHTFDVINLNNYDMILGTPWLYQHRVSIGFNPGHCSIGSSEPMPIRAGPEDKPLVRTLQPVDDVVEKVCEELRARAEPLCRGVEDTELPPLCAINHTIPLIDPNRKYPWCPSRCLEAFRAQWAKKRHAYLCSGQWEITSAGNTILMMLIPKPSKDSGLPDVRTLLDLRECNKNTYKLTSPLTDMEGMLRRMASKLFRTTLDLKSAYKQIQIIPEHVERTSMTTPDGNMVSHVIQIGDCNAPVTYQALMNHLFSPYIGRFMDVYLDDIVIYDDDLDEHAEHVKLVLDILVEEKLYLSKDKLRFIALELKLLGRVIDDKGIRMDTDKVDSVLNWKVPTNRDLLRGFLRSVGYLADDVPSVRIPMGVLSALTGDTVPFCWTFTEQQAFEDVKQLVHGARGHSHVPLTYAPDAQPIRMVTDGSATGISGIVSQGADWKTAKVAAFYSAKLNLAQQNYAVHEIEMLAGIETMLCHRDILQGTKFKWLTDHKGLIHLLNQKNLSGRQARWLEKISSFDFEVIYIAGSENILADALSCMYLDDSGNVVRSWSEYTYHDMVDDDLDVERSSSPLVAGVETRGAARRHEEALNPCPETSAEFARQVRDHFVLHGPREQKEGRSRKQQPLIAENTDSDNEEMPDLEDLGNPDTAEEHVELPSFMSLLNSGSEGIDLIEELRNNYANDPFFTKILEKPKEFHNFEVENGIVYLKEHERKLLCIPKLLIKGRSAQEIVISEAHSLLAHLGAAKTLDYLRDHLWWKDMVSDTQAYCETCQTCKQSKPSNQKPYGLLNPLPIPGNPWESIGMDFVGPLPESKNRNGSFDLITVVICLLTGMVHLVLSRTNYNARQLAELMFKEVYKHHGLPKNIISDRDVLFTSTLWGHLHKLVGMNLKMSSAYHPQTDGSTEQAN</sequence>
<name>A0A8S0XIZ6_CYCAE</name>
<dbReference type="GO" id="GO:0004519">
    <property type="term" value="F:endonuclease activity"/>
    <property type="evidence" value="ECO:0007669"/>
    <property type="project" value="UniProtKB-KW"/>
</dbReference>
<evidence type="ECO:0000256" key="6">
    <source>
        <dbReference type="ARBA" id="ARBA00022801"/>
    </source>
</evidence>
<dbReference type="SUPFAM" id="SSF56672">
    <property type="entry name" value="DNA/RNA polymerases"/>
    <property type="match status" value="1"/>
</dbReference>
<evidence type="ECO:0000256" key="4">
    <source>
        <dbReference type="ARBA" id="ARBA00022722"/>
    </source>
</evidence>
<dbReference type="GO" id="GO:0003964">
    <property type="term" value="F:RNA-directed DNA polymerase activity"/>
    <property type="evidence" value="ECO:0007669"/>
    <property type="project" value="UniProtKB-KW"/>
</dbReference>
<evidence type="ECO:0000256" key="3">
    <source>
        <dbReference type="ARBA" id="ARBA00022695"/>
    </source>
</evidence>
<dbReference type="GO" id="GO:0016787">
    <property type="term" value="F:hydrolase activity"/>
    <property type="evidence" value="ECO:0007669"/>
    <property type="project" value="UniProtKB-KW"/>
</dbReference>
<dbReference type="InterPro" id="IPR000477">
    <property type="entry name" value="RT_dom"/>
</dbReference>
<dbReference type="OrthoDB" id="3267748at2759"/>
<evidence type="ECO:0000256" key="5">
    <source>
        <dbReference type="ARBA" id="ARBA00022759"/>
    </source>
</evidence>
<feature type="region of interest" description="Disordered" evidence="9">
    <location>
        <begin position="197"/>
        <end position="222"/>
    </location>
</feature>
<feature type="region of interest" description="Disordered" evidence="9">
    <location>
        <begin position="1178"/>
        <end position="1216"/>
    </location>
</feature>
<dbReference type="Pfam" id="PF17921">
    <property type="entry name" value="Integrase_H2C2"/>
    <property type="match status" value="1"/>
</dbReference>
<dbReference type="Proteomes" id="UP000467700">
    <property type="component" value="Unassembled WGS sequence"/>
</dbReference>
<proteinExistence type="predicted"/>
<evidence type="ECO:0000259" key="11">
    <source>
        <dbReference type="PROSITE" id="PS50994"/>
    </source>
</evidence>